<dbReference type="InterPro" id="IPR004231">
    <property type="entry name" value="COpept_A_inh-like"/>
</dbReference>
<evidence type="ECO:0000256" key="1">
    <source>
        <dbReference type="SAM" id="SignalP"/>
    </source>
</evidence>
<evidence type="ECO:0000313" key="4">
    <source>
        <dbReference type="Proteomes" id="UP001152561"/>
    </source>
</evidence>
<dbReference type="Proteomes" id="UP001152561">
    <property type="component" value="Unassembled WGS sequence"/>
</dbReference>
<gene>
    <name evidence="3" type="ORF">K7X08_004809</name>
</gene>
<sequence>MSSLKLTLVTILLMAIILNVLWFSPKQAMATEVDHDHSGLKKRLPPQLNDFFTCKRPCTSDSDCSDCWTCCRCANDYDTLGQLVGHICQVF</sequence>
<dbReference type="Pfam" id="PF02977">
    <property type="entry name" value="CarbpepA_inh"/>
    <property type="match status" value="1"/>
</dbReference>
<keyword evidence="4" id="KW-1185">Reference proteome</keyword>
<dbReference type="AlphaFoldDB" id="A0A9Q1RFX2"/>
<protein>
    <recommendedName>
        <fullName evidence="2">Carboxypeptidase A inhibitor-like domain-containing protein</fullName>
    </recommendedName>
</protein>
<feature type="chain" id="PRO_5040422423" description="Carboxypeptidase A inhibitor-like domain-containing protein" evidence="1">
    <location>
        <begin position="31"/>
        <end position="91"/>
    </location>
</feature>
<name>A0A9Q1RFX2_9SOLA</name>
<keyword evidence="1" id="KW-0732">Signal</keyword>
<feature type="signal peptide" evidence="1">
    <location>
        <begin position="1"/>
        <end position="30"/>
    </location>
</feature>
<dbReference type="EMBL" id="JAJAGQ010000007">
    <property type="protein sequence ID" value="KAJ8558043.1"/>
    <property type="molecule type" value="Genomic_DNA"/>
</dbReference>
<organism evidence="3 4">
    <name type="scientific">Anisodus acutangulus</name>
    <dbReference type="NCBI Taxonomy" id="402998"/>
    <lineage>
        <taxon>Eukaryota</taxon>
        <taxon>Viridiplantae</taxon>
        <taxon>Streptophyta</taxon>
        <taxon>Embryophyta</taxon>
        <taxon>Tracheophyta</taxon>
        <taxon>Spermatophyta</taxon>
        <taxon>Magnoliopsida</taxon>
        <taxon>eudicotyledons</taxon>
        <taxon>Gunneridae</taxon>
        <taxon>Pentapetalae</taxon>
        <taxon>asterids</taxon>
        <taxon>lamiids</taxon>
        <taxon>Solanales</taxon>
        <taxon>Solanaceae</taxon>
        <taxon>Solanoideae</taxon>
        <taxon>Hyoscyameae</taxon>
        <taxon>Anisodus</taxon>
    </lineage>
</organism>
<accession>A0A9Q1RFX2</accession>
<reference evidence="4" key="1">
    <citation type="journal article" date="2023" name="Proc. Natl. Acad. Sci. U.S.A.">
        <title>Genomic and structural basis for evolution of tropane alkaloid biosynthesis.</title>
        <authorList>
            <person name="Wanga Y.-J."/>
            <person name="Taina T."/>
            <person name="Yua J.-Y."/>
            <person name="Lia J."/>
            <person name="Xua B."/>
            <person name="Chenc J."/>
            <person name="D'Auriad J.C."/>
            <person name="Huanga J.-P."/>
            <person name="Huanga S.-X."/>
        </authorList>
    </citation>
    <scope>NUCLEOTIDE SEQUENCE [LARGE SCALE GENOMIC DNA]</scope>
    <source>
        <strain evidence="4">cv. KIB-2019</strain>
    </source>
</reference>
<proteinExistence type="predicted"/>
<evidence type="ECO:0000313" key="3">
    <source>
        <dbReference type="EMBL" id="KAJ8558043.1"/>
    </source>
</evidence>
<feature type="domain" description="Carboxypeptidase A inhibitor-like" evidence="2">
    <location>
        <begin position="47"/>
        <end position="90"/>
    </location>
</feature>
<comment type="caution">
    <text evidence="3">The sequence shown here is derived from an EMBL/GenBank/DDBJ whole genome shotgun (WGS) entry which is preliminary data.</text>
</comment>
<evidence type="ECO:0000259" key="2">
    <source>
        <dbReference type="Pfam" id="PF02977"/>
    </source>
</evidence>